<reference evidence="7" key="1">
    <citation type="submission" date="2016-05" db="EMBL/GenBank/DDBJ databases">
        <title>Comparative genomics of biotechnologically important yeasts.</title>
        <authorList>
            <consortium name="DOE Joint Genome Institute"/>
            <person name="Riley R."/>
            <person name="Haridas S."/>
            <person name="Wolfe K.H."/>
            <person name="Lopes M.R."/>
            <person name="Hittinger C.T."/>
            <person name="Goker M."/>
            <person name="Salamov A."/>
            <person name="Wisecaver J."/>
            <person name="Long T.M."/>
            <person name="Aerts A.L."/>
            <person name="Barry K."/>
            <person name="Choi C."/>
            <person name="Clum A."/>
            <person name="Coughlan A.Y."/>
            <person name="Deshpande S."/>
            <person name="Douglass A.P."/>
            <person name="Hanson S.J."/>
            <person name="Klenk H.-P."/>
            <person name="Labutti K."/>
            <person name="Lapidus A."/>
            <person name="Lindquist E."/>
            <person name="Lipzen A."/>
            <person name="Meier-Kolthoff J.P."/>
            <person name="Ohm R.A."/>
            <person name="Otillar R.P."/>
            <person name="Pangilinan J."/>
            <person name="Peng Y."/>
            <person name="Rokas A."/>
            <person name="Rosa C.A."/>
            <person name="Scheuner C."/>
            <person name="Sibirny A.A."/>
            <person name="Slot J.C."/>
            <person name="Stielow J.B."/>
            <person name="Sun H."/>
            <person name="Kurtzman C.P."/>
            <person name="Blackwell M."/>
            <person name="Grigoriev I.V."/>
            <person name="Jeffries T.W."/>
        </authorList>
    </citation>
    <scope>NUCLEOTIDE SEQUENCE [LARGE SCALE GENOMIC DNA]</scope>
    <source>
        <strain evidence="7">NRRL Y-12698</strain>
    </source>
</reference>
<evidence type="ECO:0000256" key="1">
    <source>
        <dbReference type="ARBA" id="ARBA00004273"/>
    </source>
</evidence>
<evidence type="ECO:0000256" key="4">
    <source>
        <dbReference type="ARBA" id="ARBA00023136"/>
    </source>
</evidence>
<dbReference type="OrthoDB" id="5511599at2759"/>
<keyword evidence="2" id="KW-0999">Mitochondrion inner membrane</keyword>
<keyword evidence="5" id="KW-1133">Transmembrane helix</keyword>
<gene>
    <name evidence="6" type="ORF">BABINDRAFT_32263</name>
</gene>
<evidence type="ECO:0000256" key="5">
    <source>
        <dbReference type="SAM" id="Phobius"/>
    </source>
</evidence>
<evidence type="ECO:0000313" key="7">
    <source>
        <dbReference type="Proteomes" id="UP000094336"/>
    </source>
</evidence>
<proteinExistence type="predicted"/>
<dbReference type="AlphaFoldDB" id="A0A1E3QY09"/>
<dbReference type="Proteomes" id="UP000094336">
    <property type="component" value="Unassembled WGS sequence"/>
</dbReference>
<name>A0A1E3QY09_9ASCO</name>
<dbReference type="Pfam" id="PF02238">
    <property type="entry name" value="COX7a"/>
    <property type="match status" value="1"/>
</dbReference>
<evidence type="ECO:0000256" key="3">
    <source>
        <dbReference type="ARBA" id="ARBA00023128"/>
    </source>
</evidence>
<dbReference type="STRING" id="984486.A0A1E3QY09"/>
<feature type="transmembrane region" description="Helical" evidence="5">
    <location>
        <begin position="31"/>
        <end position="52"/>
    </location>
</feature>
<keyword evidence="7" id="KW-1185">Reference proteome</keyword>
<dbReference type="GeneID" id="30149431"/>
<organism evidence="6 7">
    <name type="scientific">Babjeviella inositovora NRRL Y-12698</name>
    <dbReference type="NCBI Taxonomy" id="984486"/>
    <lineage>
        <taxon>Eukaryota</taxon>
        <taxon>Fungi</taxon>
        <taxon>Dikarya</taxon>
        <taxon>Ascomycota</taxon>
        <taxon>Saccharomycotina</taxon>
        <taxon>Pichiomycetes</taxon>
        <taxon>Serinales incertae sedis</taxon>
        <taxon>Babjeviella</taxon>
    </lineage>
</organism>
<keyword evidence="3" id="KW-0496">Mitochondrion</keyword>
<protein>
    <recommendedName>
        <fullName evidence="8">Cytochrome c oxidase subunit 7</fullName>
    </recommendedName>
</protein>
<dbReference type="RefSeq" id="XP_018987310.1">
    <property type="nucleotide sequence ID" value="XM_019131578.1"/>
</dbReference>
<dbReference type="InterPro" id="IPR039297">
    <property type="entry name" value="COX7a"/>
</dbReference>
<evidence type="ECO:0000256" key="2">
    <source>
        <dbReference type="ARBA" id="ARBA00022792"/>
    </source>
</evidence>
<evidence type="ECO:0008006" key="8">
    <source>
        <dbReference type="Google" id="ProtNLM"/>
    </source>
</evidence>
<accession>A0A1E3QY09</accession>
<keyword evidence="4 5" id="KW-0472">Membrane</keyword>
<comment type="subcellular location">
    <subcellularLocation>
        <location evidence="1">Mitochondrion inner membrane</location>
    </subcellularLocation>
</comment>
<sequence>MAPDPQNIIRLQKLYQNSPKPMWLKHPRSKFYIYPYVAMFAVGVTVPFYYYGRAVLGIKADK</sequence>
<keyword evidence="5" id="KW-0812">Transmembrane</keyword>
<dbReference type="EMBL" id="KV454427">
    <property type="protein sequence ID" value="ODQ81982.1"/>
    <property type="molecule type" value="Genomic_DNA"/>
</dbReference>
<dbReference type="GO" id="GO:0005743">
    <property type="term" value="C:mitochondrial inner membrane"/>
    <property type="evidence" value="ECO:0007669"/>
    <property type="project" value="UniProtKB-SubCell"/>
</dbReference>
<evidence type="ECO:0000313" key="6">
    <source>
        <dbReference type="EMBL" id="ODQ81982.1"/>
    </source>
</evidence>